<keyword evidence="1" id="KW-0472">Membrane</keyword>
<name>I2GZC7_HENB6</name>
<feature type="transmembrane region" description="Helical" evidence="1">
    <location>
        <begin position="152"/>
        <end position="169"/>
    </location>
</feature>
<dbReference type="InParanoid" id="I2GZC7"/>
<organism evidence="2 3">
    <name type="scientific">Henningerozyma blattae (strain ATCC 34711 / CBS 6284 / DSM 70876 / NBRC 10599 / NRRL Y-10934 / UCD 77-7)</name>
    <name type="common">Yeast</name>
    <name type="synonym">Tetrapisispora blattae</name>
    <dbReference type="NCBI Taxonomy" id="1071380"/>
    <lineage>
        <taxon>Eukaryota</taxon>
        <taxon>Fungi</taxon>
        <taxon>Dikarya</taxon>
        <taxon>Ascomycota</taxon>
        <taxon>Saccharomycotina</taxon>
        <taxon>Saccharomycetes</taxon>
        <taxon>Saccharomycetales</taxon>
        <taxon>Saccharomycetaceae</taxon>
        <taxon>Henningerozyma</taxon>
    </lineage>
</organism>
<feature type="transmembrane region" description="Helical" evidence="1">
    <location>
        <begin position="59"/>
        <end position="79"/>
    </location>
</feature>
<dbReference type="GeneID" id="14494315"/>
<feature type="transmembrane region" description="Helical" evidence="1">
    <location>
        <begin position="111"/>
        <end position="127"/>
    </location>
</feature>
<dbReference type="KEGG" id="tbl:TBLA_0B06560"/>
<dbReference type="HOGENOM" id="CLU_837231_0_0_1"/>
<keyword evidence="1" id="KW-1133">Transmembrane helix</keyword>
<protein>
    <submittedName>
        <fullName evidence="2">Uncharacterized protein</fullName>
    </submittedName>
</protein>
<dbReference type="AlphaFoldDB" id="I2GZC7"/>
<accession>I2GZC7</accession>
<sequence length="332" mass="39496">MSSSRLIILKRLKFRWSIILRVLEKDISILARIQSRIPIRLKHLFRYLFNNSKVFTLKLISSVLISITIPDVICNILVFKKFKSVTHFLKRRLLSFNSKTLIELKTRISRLINWNSLFFCILILIFLRKHKNSNDKKRNFILSILLDKNRSIINRIPIMFIIFNTYSIYKGIKSIFLKKYEKNNGSPKRKRKLYYGNKTAMEMILDSQFFSNIKPSINWSLWLKFIINNYNNDDFIMGNNKMQGQGNFDNSAESESRNKNKNTFFHDRFLLHVEKLIIMYFSLTFLQNHQLLHSKINLNLIRILITQLVTDNLTQKNLNKLIGSIFLMSNML</sequence>
<evidence type="ECO:0000313" key="3">
    <source>
        <dbReference type="Proteomes" id="UP000002866"/>
    </source>
</evidence>
<dbReference type="Proteomes" id="UP000002866">
    <property type="component" value="Chromosome 2"/>
</dbReference>
<evidence type="ECO:0000313" key="2">
    <source>
        <dbReference type="EMBL" id="CCH59479.1"/>
    </source>
</evidence>
<gene>
    <name evidence="2" type="primary">TBLA0B06560</name>
    <name evidence="2" type="ORF">TBLA_0B06560</name>
</gene>
<evidence type="ECO:0000256" key="1">
    <source>
        <dbReference type="SAM" id="Phobius"/>
    </source>
</evidence>
<dbReference type="EMBL" id="HE806317">
    <property type="protein sequence ID" value="CCH59479.1"/>
    <property type="molecule type" value="Genomic_DNA"/>
</dbReference>
<proteinExistence type="predicted"/>
<keyword evidence="1" id="KW-0812">Transmembrane</keyword>
<keyword evidence="3" id="KW-1185">Reference proteome</keyword>
<reference evidence="2 3" key="1">
    <citation type="journal article" date="2011" name="Proc. Natl. Acad. Sci. U.S.A.">
        <title>Evolutionary erosion of yeast sex chromosomes by mating-type switching accidents.</title>
        <authorList>
            <person name="Gordon J.L."/>
            <person name="Armisen D."/>
            <person name="Proux-Wera E."/>
            <person name="Oheigeartaigh S.S."/>
            <person name="Byrne K.P."/>
            <person name="Wolfe K.H."/>
        </authorList>
    </citation>
    <scope>NUCLEOTIDE SEQUENCE [LARGE SCALE GENOMIC DNA]</scope>
    <source>
        <strain evidence="3">ATCC 34711 / CBS 6284 / DSM 70876 / NBRC 10599 / NRRL Y-10934 / UCD 77-7</strain>
    </source>
</reference>
<dbReference type="RefSeq" id="XP_004178998.1">
    <property type="nucleotide sequence ID" value="XM_004178950.1"/>
</dbReference>